<comment type="caution">
    <text evidence="6">The sequence shown here is derived from an EMBL/GenBank/DDBJ whole genome shotgun (WGS) entry which is preliminary data.</text>
</comment>
<dbReference type="PRINTS" id="PR00967">
    <property type="entry name" value="ONCOGENEAML1"/>
</dbReference>
<comment type="subcellular location">
    <subcellularLocation>
        <location evidence="1">Nucleus</location>
    </subcellularLocation>
</comment>
<dbReference type="PANTHER" id="PTHR11950:SF49">
    <property type="entry name" value="PROTEIN LOZENGE"/>
    <property type="match status" value="1"/>
</dbReference>
<dbReference type="GO" id="GO:0005524">
    <property type="term" value="F:ATP binding"/>
    <property type="evidence" value="ECO:0007669"/>
    <property type="project" value="InterPro"/>
</dbReference>
<dbReference type="InterPro" id="IPR000040">
    <property type="entry name" value="AML1_Runt"/>
</dbReference>
<evidence type="ECO:0000259" key="5">
    <source>
        <dbReference type="PROSITE" id="PS51062"/>
    </source>
</evidence>
<evidence type="ECO:0000256" key="4">
    <source>
        <dbReference type="ARBA" id="ARBA00023242"/>
    </source>
</evidence>
<evidence type="ECO:0000256" key="3">
    <source>
        <dbReference type="ARBA" id="ARBA00023163"/>
    </source>
</evidence>
<dbReference type="GO" id="GO:0000978">
    <property type="term" value="F:RNA polymerase II cis-regulatory region sequence-specific DNA binding"/>
    <property type="evidence" value="ECO:0007669"/>
    <property type="project" value="TreeGrafter"/>
</dbReference>
<dbReference type="InterPro" id="IPR013524">
    <property type="entry name" value="Runt_dom"/>
</dbReference>
<dbReference type="InterPro" id="IPR012346">
    <property type="entry name" value="p53/RUNT-type_TF_DNA-bd_sf"/>
</dbReference>
<name>A0A6A0HCC6_HYAAZ</name>
<evidence type="ECO:0000256" key="1">
    <source>
        <dbReference type="ARBA" id="ARBA00004123"/>
    </source>
</evidence>
<dbReference type="AlphaFoldDB" id="A0A6A0HCC6"/>
<keyword evidence="2" id="KW-0805">Transcription regulation</keyword>
<dbReference type="EMBL" id="JQDR03001623">
    <property type="protein sequence ID" value="KAA0203458.1"/>
    <property type="molecule type" value="Genomic_DNA"/>
</dbReference>
<keyword evidence="4" id="KW-0539">Nucleus</keyword>
<dbReference type="InterPro" id="IPR008967">
    <property type="entry name" value="p53-like_TF_DNA-bd_sf"/>
</dbReference>
<organism evidence="6">
    <name type="scientific">Hyalella azteca</name>
    <name type="common">Amphipod</name>
    <dbReference type="NCBI Taxonomy" id="294128"/>
    <lineage>
        <taxon>Eukaryota</taxon>
        <taxon>Metazoa</taxon>
        <taxon>Ecdysozoa</taxon>
        <taxon>Arthropoda</taxon>
        <taxon>Crustacea</taxon>
        <taxon>Multicrustacea</taxon>
        <taxon>Malacostraca</taxon>
        <taxon>Eumalacostraca</taxon>
        <taxon>Peracarida</taxon>
        <taxon>Amphipoda</taxon>
        <taxon>Senticaudata</taxon>
        <taxon>Talitrida</taxon>
        <taxon>Talitroidea</taxon>
        <taxon>Hyalellidae</taxon>
        <taxon>Hyalella</taxon>
    </lineage>
</organism>
<evidence type="ECO:0000256" key="2">
    <source>
        <dbReference type="ARBA" id="ARBA00023015"/>
    </source>
</evidence>
<dbReference type="Proteomes" id="UP000711488">
    <property type="component" value="Unassembled WGS sequence"/>
</dbReference>
<reference evidence="6" key="1">
    <citation type="submission" date="2014-08" db="EMBL/GenBank/DDBJ databases">
        <authorList>
            <person name="Murali S."/>
            <person name="Richards S."/>
            <person name="Bandaranaike D."/>
            <person name="Bellair M."/>
            <person name="Blankenburg K."/>
            <person name="Chao H."/>
            <person name="Dinh H."/>
            <person name="Doddapaneni H."/>
            <person name="Dugan-Rocha S."/>
            <person name="Elkadiri S."/>
            <person name="Gnanaolivu R."/>
            <person name="Hughes D."/>
            <person name="Lee S."/>
            <person name="Li M."/>
            <person name="Ming W."/>
            <person name="Munidasa M."/>
            <person name="Muniz J."/>
            <person name="Nguyen L."/>
            <person name="Osuji N."/>
            <person name="Pu L.-L."/>
            <person name="Puazo M."/>
            <person name="Skinner E."/>
            <person name="Qu C."/>
            <person name="Quiroz J."/>
            <person name="Raj R."/>
            <person name="Weissenberger G."/>
            <person name="Xin Y."/>
            <person name="Zou X."/>
            <person name="Han Y."/>
            <person name="Worley K."/>
            <person name="Muzny D."/>
            <person name="Gibbs R."/>
        </authorList>
    </citation>
    <scope>NUCLEOTIDE SEQUENCE</scope>
    <source>
        <strain evidence="6">HAZT.00-mixed</strain>
        <tissue evidence="6">Whole organism</tissue>
    </source>
</reference>
<dbReference type="SUPFAM" id="SSF49417">
    <property type="entry name" value="p53-like transcription factors"/>
    <property type="match status" value="1"/>
</dbReference>
<proteinExistence type="predicted"/>
<gene>
    <name evidence="6" type="primary">lz</name>
    <name evidence="6" type="ORF">HAZT_HAZT003826</name>
</gene>
<reference evidence="6" key="3">
    <citation type="submission" date="2019-06" db="EMBL/GenBank/DDBJ databases">
        <authorList>
            <person name="Poynton C."/>
            <person name="Hasenbein S."/>
            <person name="Benoit J.B."/>
            <person name="Sepulveda M.S."/>
            <person name="Poelchau M.F."/>
            <person name="Murali S.C."/>
            <person name="Chen S."/>
            <person name="Glastad K.M."/>
            <person name="Werren J.H."/>
            <person name="Vineis J.H."/>
            <person name="Bowen J.L."/>
            <person name="Friedrich M."/>
            <person name="Jones J."/>
            <person name="Robertson H.M."/>
            <person name="Feyereisen R."/>
            <person name="Mechler-Hickson A."/>
            <person name="Mathers N."/>
            <person name="Lee C.E."/>
            <person name="Colbourne J.K."/>
            <person name="Biales A."/>
            <person name="Johnston J.S."/>
            <person name="Wellborn G.A."/>
            <person name="Rosendale A.J."/>
            <person name="Cridge A.G."/>
            <person name="Munoz-Torres M.C."/>
            <person name="Bain P.A."/>
            <person name="Manny A.R."/>
            <person name="Major K.M."/>
            <person name="Lambert F.N."/>
            <person name="Vulpe C.D."/>
            <person name="Tuck P."/>
            <person name="Blalock B.J."/>
            <person name="Lin Y.-Y."/>
            <person name="Smith M.E."/>
            <person name="Ochoa-Acuna H."/>
            <person name="Chen M.-J.M."/>
            <person name="Childers C.P."/>
            <person name="Qu J."/>
            <person name="Dugan S."/>
            <person name="Lee S.L."/>
            <person name="Chao H."/>
            <person name="Dinh H."/>
            <person name="Han Y."/>
            <person name="Doddapaneni H."/>
            <person name="Worley K.C."/>
            <person name="Muzny D.M."/>
            <person name="Gibbs R.A."/>
            <person name="Richards S."/>
        </authorList>
    </citation>
    <scope>NUCLEOTIDE SEQUENCE</scope>
    <source>
        <strain evidence="6">HAZT.00-mixed</strain>
        <tissue evidence="6">Whole organism</tissue>
    </source>
</reference>
<dbReference type="PANTHER" id="PTHR11950">
    <property type="entry name" value="RUNT RELATED"/>
    <property type="match status" value="1"/>
</dbReference>
<feature type="domain" description="Runt" evidence="5">
    <location>
        <begin position="1"/>
        <end position="68"/>
    </location>
</feature>
<protein>
    <submittedName>
        <fullName evidence="6">Lozenge</fullName>
    </submittedName>
</protein>
<dbReference type="GO" id="GO:0005634">
    <property type="term" value="C:nucleus"/>
    <property type="evidence" value="ECO:0007669"/>
    <property type="project" value="UniProtKB-SubCell"/>
</dbReference>
<accession>A0A6A0HCC6</accession>
<dbReference type="Pfam" id="PF00853">
    <property type="entry name" value="Runt"/>
    <property type="match status" value="1"/>
</dbReference>
<reference evidence="6" key="2">
    <citation type="journal article" date="2018" name="Environ. Sci. Technol.">
        <title>The Toxicogenome of Hyalella azteca: A Model for Sediment Ecotoxicology and Evolutionary Toxicology.</title>
        <authorList>
            <person name="Poynton H.C."/>
            <person name="Hasenbein S."/>
            <person name="Benoit J.B."/>
            <person name="Sepulveda M.S."/>
            <person name="Poelchau M.F."/>
            <person name="Hughes D.S.T."/>
            <person name="Murali S.C."/>
            <person name="Chen S."/>
            <person name="Glastad K.M."/>
            <person name="Goodisman M.A.D."/>
            <person name="Werren J.H."/>
            <person name="Vineis J.H."/>
            <person name="Bowen J.L."/>
            <person name="Friedrich M."/>
            <person name="Jones J."/>
            <person name="Robertson H.M."/>
            <person name="Feyereisen R."/>
            <person name="Mechler-Hickson A."/>
            <person name="Mathers N."/>
            <person name="Lee C.E."/>
            <person name="Colbourne J.K."/>
            <person name="Biales A."/>
            <person name="Johnston J.S."/>
            <person name="Wellborn G.A."/>
            <person name="Rosendale A.J."/>
            <person name="Cridge A.G."/>
            <person name="Munoz-Torres M.C."/>
            <person name="Bain P.A."/>
            <person name="Manny A.R."/>
            <person name="Major K.M."/>
            <person name="Lambert F.N."/>
            <person name="Vulpe C.D."/>
            <person name="Tuck P."/>
            <person name="Blalock B.J."/>
            <person name="Lin Y.Y."/>
            <person name="Smith M.E."/>
            <person name="Ochoa-Acuna H."/>
            <person name="Chen M.M."/>
            <person name="Childers C.P."/>
            <person name="Qu J."/>
            <person name="Dugan S."/>
            <person name="Lee S.L."/>
            <person name="Chao H."/>
            <person name="Dinh H."/>
            <person name="Han Y."/>
            <person name="Doddapaneni H."/>
            <person name="Worley K.C."/>
            <person name="Muzny D.M."/>
            <person name="Gibbs R.A."/>
            <person name="Richards S."/>
        </authorList>
    </citation>
    <scope>NUCLEOTIDE SEQUENCE</scope>
    <source>
        <strain evidence="6">HAZT.00-mixed</strain>
        <tissue evidence="6">Whole organism</tissue>
    </source>
</reference>
<keyword evidence="3" id="KW-0804">Transcription</keyword>
<sequence length="68" mass="7478">MHWRSNKSLPSAFKVVILSDILDGTPVTVRAGNDENCSAELRNNCAVTKNQVAKFTDLRFVGRSGRGK</sequence>
<dbReference type="Gene3D" id="2.60.40.720">
    <property type="match status" value="1"/>
</dbReference>
<dbReference type="GO" id="GO:0000981">
    <property type="term" value="F:DNA-binding transcription factor activity, RNA polymerase II-specific"/>
    <property type="evidence" value="ECO:0007669"/>
    <property type="project" value="TreeGrafter"/>
</dbReference>
<dbReference type="PROSITE" id="PS51062">
    <property type="entry name" value="RUNT"/>
    <property type="match status" value="1"/>
</dbReference>
<evidence type="ECO:0000313" key="6">
    <source>
        <dbReference type="EMBL" id="KAA0203458.1"/>
    </source>
</evidence>